<dbReference type="InterPro" id="IPR047215">
    <property type="entry name" value="Galactose_mutarotase-like"/>
</dbReference>
<evidence type="ECO:0000256" key="4">
    <source>
        <dbReference type="ARBA" id="ARBA00023277"/>
    </source>
</evidence>
<feature type="binding site" evidence="7">
    <location>
        <position position="251"/>
    </location>
    <ligand>
        <name>beta-D-galactose</name>
        <dbReference type="ChEBI" id="CHEBI:27667"/>
    </ligand>
</feature>
<dbReference type="InterPro" id="IPR008183">
    <property type="entry name" value="Aldose_1/G6P_1-epimerase"/>
</dbReference>
<dbReference type="AlphaFoldDB" id="A0A7X5HXZ9"/>
<evidence type="ECO:0000256" key="2">
    <source>
        <dbReference type="ARBA" id="ARBA00006206"/>
    </source>
</evidence>
<dbReference type="InterPro" id="IPR011013">
    <property type="entry name" value="Gal_mutarotase_sf_dom"/>
</dbReference>
<evidence type="ECO:0000256" key="3">
    <source>
        <dbReference type="ARBA" id="ARBA00023235"/>
    </source>
</evidence>
<dbReference type="GO" id="GO:0033499">
    <property type="term" value="P:galactose catabolic process via UDP-galactose, Leloir pathway"/>
    <property type="evidence" value="ECO:0007669"/>
    <property type="project" value="TreeGrafter"/>
</dbReference>
<reference evidence="9 10" key="1">
    <citation type="submission" date="2020-01" db="EMBL/GenBank/DDBJ databases">
        <title>Anaeroalcalibacter tamaniensis gen. nov., sp. nov., moderately halophilic strictly anaerobic fermenter bacterium from mud volcano of Taman peninsula.</title>
        <authorList>
            <person name="Frolova A."/>
            <person name="Merkel A.Y."/>
            <person name="Slobodkin A.I."/>
        </authorList>
    </citation>
    <scope>NUCLEOTIDE SEQUENCE [LARGE SCALE GENOMIC DNA]</scope>
    <source>
        <strain evidence="9 10">F-3ap</strain>
    </source>
</reference>
<dbReference type="GO" id="GO:0004034">
    <property type="term" value="F:aldose 1-epimerase activity"/>
    <property type="evidence" value="ECO:0007669"/>
    <property type="project" value="UniProtKB-EC"/>
</dbReference>
<evidence type="ECO:0000256" key="8">
    <source>
        <dbReference type="PIRSR" id="PIRSR005096-3"/>
    </source>
</evidence>
<comment type="similarity">
    <text evidence="2 5">Belongs to the aldose epimerase family.</text>
</comment>
<protein>
    <recommendedName>
        <fullName evidence="5">Aldose 1-epimerase</fullName>
        <ecNumber evidence="5">5.1.3.3</ecNumber>
    </recommendedName>
</protein>
<evidence type="ECO:0000256" key="5">
    <source>
        <dbReference type="PIRNR" id="PIRNR005096"/>
    </source>
</evidence>
<dbReference type="EMBL" id="JAAEEH010000046">
    <property type="protein sequence ID" value="NDL68576.1"/>
    <property type="molecule type" value="Genomic_DNA"/>
</dbReference>
<feature type="active site" description="Proton donor" evidence="6">
    <location>
        <position position="180"/>
    </location>
</feature>
<organism evidence="9 10">
    <name type="scientific">Anaerotalea alkaliphila</name>
    <dbReference type="NCBI Taxonomy" id="2662126"/>
    <lineage>
        <taxon>Bacteria</taxon>
        <taxon>Bacillati</taxon>
        <taxon>Bacillota</taxon>
        <taxon>Clostridia</taxon>
        <taxon>Eubacteriales</taxon>
        <taxon>Anaerotalea</taxon>
    </lineage>
</organism>
<dbReference type="PIRSF" id="PIRSF005096">
    <property type="entry name" value="GALM"/>
    <property type="match status" value="1"/>
</dbReference>
<accession>A0A7X5HXZ9</accession>
<dbReference type="InterPro" id="IPR015443">
    <property type="entry name" value="Aldose_1-epimerase"/>
</dbReference>
<comment type="caution">
    <text evidence="9">The sequence shown here is derived from an EMBL/GenBank/DDBJ whole genome shotgun (WGS) entry which is preliminary data.</text>
</comment>
<dbReference type="PANTHER" id="PTHR10091:SF0">
    <property type="entry name" value="GALACTOSE MUTAROTASE"/>
    <property type="match status" value="1"/>
</dbReference>
<gene>
    <name evidence="9" type="ORF">GXN74_12595</name>
</gene>
<proteinExistence type="inferred from homology"/>
<evidence type="ECO:0000313" key="9">
    <source>
        <dbReference type="EMBL" id="NDL68576.1"/>
    </source>
</evidence>
<comment type="pathway">
    <text evidence="1 5">Carbohydrate metabolism; hexose metabolism.</text>
</comment>
<dbReference type="Gene3D" id="2.70.98.10">
    <property type="match status" value="1"/>
</dbReference>
<keyword evidence="4 5" id="KW-0119">Carbohydrate metabolism</keyword>
<dbReference type="GO" id="GO:0030246">
    <property type="term" value="F:carbohydrate binding"/>
    <property type="evidence" value="ECO:0007669"/>
    <property type="project" value="InterPro"/>
</dbReference>
<dbReference type="RefSeq" id="WP_162371297.1">
    <property type="nucleotide sequence ID" value="NZ_JAAEEH010000046.1"/>
</dbReference>
<feature type="binding site" evidence="8">
    <location>
        <begin position="180"/>
        <end position="182"/>
    </location>
    <ligand>
        <name>beta-D-galactose</name>
        <dbReference type="ChEBI" id="CHEBI:27667"/>
    </ligand>
</feature>
<dbReference type="SUPFAM" id="SSF74650">
    <property type="entry name" value="Galactose mutarotase-like"/>
    <property type="match status" value="1"/>
</dbReference>
<dbReference type="CDD" id="cd09019">
    <property type="entry name" value="galactose_mutarotase_like"/>
    <property type="match status" value="1"/>
</dbReference>
<name>A0A7X5HXZ9_9FIRM</name>
<dbReference type="Proteomes" id="UP000461585">
    <property type="component" value="Unassembled WGS sequence"/>
</dbReference>
<comment type="catalytic activity">
    <reaction evidence="5">
        <text>alpha-D-glucose = beta-D-glucose</text>
        <dbReference type="Rhea" id="RHEA:10264"/>
        <dbReference type="ChEBI" id="CHEBI:15903"/>
        <dbReference type="ChEBI" id="CHEBI:17925"/>
        <dbReference type="EC" id="5.1.3.3"/>
    </reaction>
</comment>
<feature type="active site" description="Proton acceptor" evidence="6">
    <location>
        <position position="302"/>
    </location>
</feature>
<evidence type="ECO:0000256" key="6">
    <source>
        <dbReference type="PIRSR" id="PIRSR005096-1"/>
    </source>
</evidence>
<keyword evidence="3 5" id="KW-0413">Isomerase</keyword>
<dbReference type="UniPathway" id="UPA00242"/>
<dbReference type="NCBIfam" id="NF008277">
    <property type="entry name" value="PRK11055.1"/>
    <property type="match status" value="1"/>
</dbReference>
<keyword evidence="10" id="KW-1185">Reference proteome</keyword>
<dbReference type="GO" id="GO:0006006">
    <property type="term" value="P:glucose metabolic process"/>
    <property type="evidence" value="ECO:0007669"/>
    <property type="project" value="TreeGrafter"/>
</dbReference>
<sequence>MNIKSRNFGTTRDGIPVLAYTLTNNQGASVEILTYGAAIRSIQVPDRQGRLQNVVLGFDNLSDYESHTSFFGCVAGRTAGRIRGASFELEGKTWKLSPNEGPNTLHGGVRGFDKKVWSAAESMGPDHAALSLNYTSPPLEEGYPGELDVNVNYRFDDSNTLTLTYTATTDQETPVVLTNHSYFNLSGDPSADVLSHTLQIASRQFVSIDGASLPQDILNVEGTPFDFRLPKIVGRDIRVDHPQLRNGGGYDHPFLLEPGVSPSILLADPASGRTLAVDTTEEYVVVYSGNQLAAPRTGICLETQYCPDSLHFPLVPARTLKPGQVYRQKTIWRFGVS</sequence>
<evidence type="ECO:0000256" key="1">
    <source>
        <dbReference type="ARBA" id="ARBA00005028"/>
    </source>
</evidence>
<dbReference type="EC" id="5.1.3.3" evidence="5"/>
<evidence type="ECO:0000256" key="7">
    <source>
        <dbReference type="PIRSR" id="PIRSR005096-2"/>
    </source>
</evidence>
<dbReference type="PANTHER" id="PTHR10091">
    <property type="entry name" value="ALDOSE-1-EPIMERASE"/>
    <property type="match status" value="1"/>
</dbReference>
<dbReference type="InterPro" id="IPR014718">
    <property type="entry name" value="GH-type_carb-bd"/>
</dbReference>
<evidence type="ECO:0000313" key="10">
    <source>
        <dbReference type="Proteomes" id="UP000461585"/>
    </source>
</evidence>
<dbReference type="Pfam" id="PF01263">
    <property type="entry name" value="Aldose_epim"/>
    <property type="match status" value="1"/>
</dbReference>